<evidence type="ECO:0000259" key="6">
    <source>
        <dbReference type="Pfam" id="PF00149"/>
    </source>
</evidence>
<dbReference type="GO" id="GO:0046872">
    <property type="term" value="F:metal ion binding"/>
    <property type="evidence" value="ECO:0007669"/>
    <property type="project" value="UniProtKB-KW"/>
</dbReference>
<dbReference type="GO" id="GO:0008758">
    <property type="term" value="F:UDP-2,3-diacylglucosamine hydrolase activity"/>
    <property type="evidence" value="ECO:0007669"/>
    <property type="project" value="TreeGrafter"/>
</dbReference>
<dbReference type="InterPro" id="IPR043461">
    <property type="entry name" value="LpxH-like"/>
</dbReference>
<protein>
    <submittedName>
        <fullName evidence="7">UDP-2,3-diacylglucosamine diphosphatase</fullName>
        <ecNumber evidence="7">3.6.1.54</ecNumber>
    </submittedName>
</protein>
<comment type="caution">
    <text evidence="7">The sequence shown here is derived from an EMBL/GenBank/DDBJ whole genome shotgun (WGS) entry which is preliminary data.</text>
</comment>
<keyword evidence="3" id="KW-0479">Metal-binding</keyword>
<proteinExistence type="predicted"/>
<dbReference type="GO" id="GO:0009245">
    <property type="term" value="P:lipid A biosynthetic process"/>
    <property type="evidence" value="ECO:0007669"/>
    <property type="project" value="TreeGrafter"/>
</dbReference>
<evidence type="ECO:0000256" key="4">
    <source>
        <dbReference type="ARBA" id="ARBA00023136"/>
    </source>
</evidence>
<dbReference type="RefSeq" id="WP_305170247.1">
    <property type="nucleotide sequence ID" value="NZ_JAUUUU010000003.1"/>
</dbReference>
<sequence length="269" mass="30691">MRYNTIWLSDIHLGYRDCKADYLLDFLSNTQANTLFLVGDIVDLWAMKRSFLWPKSHHEVLRKIIALANNGTRIVYVPGNHDGLVREVIGNSILNIEVCANYVHTTAEGKRLLMMHGDELDHAVLCSPFRRLVGDASYSLLLRMNRWGNCIRRWFGLPYWSLAYYVKNRVKNAREAITAFEEAAAQEARRQQVDGIVCGHIHQPEIRNINDVLYCNDGDWVESCTALVEHGNGKLELVHWADLQQSIKSDLAANDETITAPYALPRLSP</sequence>
<feature type="domain" description="Calcineurin-like phosphoesterase" evidence="6">
    <location>
        <begin position="7"/>
        <end position="204"/>
    </location>
</feature>
<dbReference type="GO" id="GO:0016020">
    <property type="term" value="C:membrane"/>
    <property type="evidence" value="ECO:0007669"/>
    <property type="project" value="GOC"/>
</dbReference>
<dbReference type="EMBL" id="JAUUUU010000003">
    <property type="protein sequence ID" value="MDP1520675.1"/>
    <property type="molecule type" value="Genomic_DNA"/>
</dbReference>
<evidence type="ECO:0000256" key="3">
    <source>
        <dbReference type="ARBA" id="ARBA00022723"/>
    </source>
</evidence>
<keyword evidence="5" id="KW-0464">Manganese</keyword>
<evidence type="ECO:0000256" key="1">
    <source>
        <dbReference type="ARBA" id="ARBA00022475"/>
    </source>
</evidence>
<dbReference type="Proteomes" id="UP001178354">
    <property type="component" value="Unassembled WGS sequence"/>
</dbReference>
<dbReference type="PANTHER" id="PTHR34990:SF2">
    <property type="entry name" value="BLL8164 PROTEIN"/>
    <property type="match status" value="1"/>
</dbReference>
<dbReference type="SUPFAM" id="SSF56300">
    <property type="entry name" value="Metallo-dependent phosphatases"/>
    <property type="match status" value="1"/>
</dbReference>
<keyword evidence="7" id="KW-0378">Hydrolase</keyword>
<keyword evidence="8" id="KW-1185">Reference proteome</keyword>
<evidence type="ECO:0000256" key="5">
    <source>
        <dbReference type="ARBA" id="ARBA00023211"/>
    </source>
</evidence>
<keyword evidence="1" id="KW-1003">Cell membrane</keyword>
<evidence type="ECO:0000313" key="8">
    <source>
        <dbReference type="Proteomes" id="UP001178354"/>
    </source>
</evidence>
<dbReference type="Gene3D" id="3.60.21.10">
    <property type="match status" value="1"/>
</dbReference>
<dbReference type="EC" id="3.6.1.54" evidence="7"/>
<organism evidence="7 8">
    <name type="scientific">Porticoccus litoralis</name>
    <dbReference type="NCBI Taxonomy" id="434086"/>
    <lineage>
        <taxon>Bacteria</taxon>
        <taxon>Pseudomonadati</taxon>
        <taxon>Pseudomonadota</taxon>
        <taxon>Gammaproteobacteria</taxon>
        <taxon>Cellvibrionales</taxon>
        <taxon>Porticoccaceae</taxon>
        <taxon>Porticoccus</taxon>
    </lineage>
</organism>
<evidence type="ECO:0000256" key="2">
    <source>
        <dbReference type="ARBA" id="ARBA00022519"/>
    </source>
</evidence>
<dbReference type="InterPro" id="IPR004843">
    <property type="entry name" value="Calcineurin-like_PHP"/>
</dbReference>
<gene>
    <name evidence="7" type="ORF">Q8A57_06840</name>
</gene>
<name>A0AAW8B3Z0_9GAMM</name>
<dbReference type="CDD" id="cd07398">
    <property type="entry name" value="MPP_YbbF-LpxH"/>
    <property type="match status" value="1"/>
</dbReference>
<evidence type="ECO:0000313" key="7">
    <source>
        <dbReference type="EMBL" id="MDP1520675.1"/>
    </source>
</evidence>
<dbReference type="InterPro" id="IPR029052">
    <property type="entry name" value="Metallo-depent_PP-like"/>
</dbReference>
<accession>A0AAW8B3Z0</accession>
<dbReference type="Pfam" id="PF00149">
    <property type="entry name" value="Metallophos"/>
    <property type="match status" value="1"/>
</dbReference>
<keyword evidence="4" id="KW-0472">Membrane</keyword>
<keyword evidence="2" id="KW-0997">Cell inner membrane</keyword>
<reference evidence="7" key="1">
    <citation type="journal article" date="2010" name="Int. J. Syst. Evol. Microbiol.">
        <title>Porticoccus litoralis gen. nov., sp. nov., a gammaproteobacterium isolated from the Yellow Sea.</title>
        <authorList>
            <person name="Oh H.M."/>
            <person name="Kim H."/>
            <person name="Kim K.M."/>
            <person name="Min G.S."/>
            <person name="Cho J.C."/>
        </authorList>
    </citation>
    <scope>NUCLEOTIDE SEQUENCE</scope>
    <source>
        <strain evidence="7">DSM 25064</strain>
    </source>
</reference>
<reference evidence="7" key="2">
    <citation type="submission" date="2023-08" db="EMBL/GenBank/DDBJ databases">
        <authorList>
            <person name="Luo J."/>
        </authorList>
    </citation>
    <scope>NUCLEOTIDE SEQUENCE</scope>
    <source>
        <strain evidence="7">DSM 25064</strain>
    </source>
</reference>
<dbReference type="AlphaFoldDB" id="A0AAW8B3Z0"/>
<dbReference type="PANTHER" id="PTHR34990">
    <property type="entry name" value="UDP-2,3-DIACYLGLUCOSAMINE HYDROLASE-RELATED"/>
    <property type="match status" value="1"/>
</dbReference>